<dbReference type="GeneID" id="5543652"/>
<reference evidence="2 3" key="1">
    <citation type="journal article" date="2007" name="Proc. Natl. Acad. Sci. U.S.A.">
        <title>Independent sorting-out of thousands of duplicated gene pairs in two yeast species descended from a whole-genome duplication.</title>
        <authorList>
            <person name="Scannell D.R."/>
            <person name="Frank A.C."/>
            <person name="Conant G.C."/>
            <person name="Byrne K.P."/>
            <person name="Woolfit M."/>
            <person name="Wolfe K.H."/>
        </authorList>
    </citation>
    <scope>NUCLEOTIDE SEQUENCE [LARGE SCALE GENOMIC DNA]</scope>
    <source>
        <strain evidence="3">ATCC 22028 / DSM 70294 / BCRC 21397 / CBS 2163 / NBRC 10782 / NRRL Y-8283 / UCD 57-17</strain>
    </source>
</reference>
<protein>
    <submittedName>
        <fullName evidence="2">Uncharacterized protein</fullName>
    </submittedName>
</protein>
<organism evidence="3">
    <name type="scientific">Vanderwaltozyma polyspora (strain ATCC 22028 / DSM 70294 / BCRC 21397 / CBS 2163 / NBRC 10782 / NRRL Y-8283 / UCD 57-17)</name>
    <name type="common">Kluyveromyces polysporus</name>
    <dbReference type="NCBI Taxonomy" id="436907"/>
    <lineage>
        <taxon>Eukaryota</taxon>
        <taxon>Fungi</taxon>
        <taxon>Dikarya</taxon>
        <taxon>Ascomycota</taxon>
        <taxon>Saccharomycotina</taxon>
        <taxon>Saccharomycetes</taxon>
        <taxon>Saccharomycetales</taxon>
        <taxon>Saccharomycetaceae</taxon>
        <taxon>Vanderwaltozyma</taxon>
    </lineage>
</organism>
<sequence>MVEVLNNCPEPVKNDSSTLKENSSRNNETFSKLKTKILKETNETLEILQESFGLGSTEFSQMSSSQKLLKPLSLSNSLNVKEPVNCAVGKKRTIKKKIKKPQSRNIVVSTIFGKKELIKRNESKSVTLNEYKFTSINYNAKLRKQVSPDSNRHDTTLAGDTVESPNRIAITHSIPIQAPIQTSMSALAPDIELDTNVHLKYSELIENFSMKVISLLNNEIDSK</sequence>
<dbReference type="KEGG" id="vpo:Kpol_1042p3"/>
<dbReference type="HOGENOM" id="CLU_1240959_0_0_1"/>
<dbReference type="RefSeq" id="XP_001643404.1">
    <property type="nucleotide sequence ID" value="XM_001643354.1"/>
</dbReference>
<gene>
    <name evidence="2" type="ORF">Kpol_1042p3</name>
</gene>
<feature type="compositionally biased region" description="Polar residues" evidence="1">
    <location>
        <begin position="14"/>
        <end position="27"/>
    </location>
</feature>
<dbReference type="Proteomes" id="UP000000267">
    <property type="component" value="Unassembled WGS sequence"/>
</dbReference>
<keyword evidence="3" id="KW-1185">Reference proteome</keyword>
<proteinExistence type="predicted"/>
<accession>A7TQ92</accession>
<dbReference type="AlphaFoldDB" id="A7TQ92"/>
<dbReference type="InParanoid" id="A7TQ92"/>
<evidence type="ECO:0000256" key="1">
    <source>
        <dbReference type="SAM" id="MobiDB-lite"/>
    </source>
</evidence>
<dbReference type="EMBL" id="DS480455">
    <property type="protein sequence ID" value="EDO15546.1"/>
    <property type="molecule type" value="Genomic_DNA"/>
</dbReference>
<evidence type="ECO:0000313" key="3">
    <source>
        <dbReference type="Proteomes" id="UP000000267"/>
    </source>
</evidence>
<feature type="region of interest" description="Disordered" evidence="1">
    <location>
        <begin position="1"/>
        <end position="27"/>
    </location>
</feature>
<name>A7TQ92_VANPO</name>
<evidence type="ECO:0000313" key="2">
    <source>
        <dbReference type="EMBL" id="EDO15546.1"/>
    </source>
</evidence>